<dbReference type="InterPro" id="IPR035936">
    <property type="entry name" value="BB2672"/>
</dbReference>
<evidence type="ECO:0000313" key="2">
    <source>
        <dbReference type="Proteomes" id="UP000553059"/>
    </source>
</evidence>
<accession>A0A7C7DCP1</accession>
<dbReference type="EMBL" id="DUTF01000379">
    <property type="protein sequence ID" value="HHY28600.1"/>
    <property type="molecule type" value="Genomic_DNA"/>
</dbReference>
<sequence>MQNLKIVKMMTWVEETYWEGILLEKPARKAVAMAVIKNPVAGQYKDDLSELTEIGDCLGAVLAAKARNALGIKPEEVEGIGKGCLVGEDGEAEHAAAVLHVRYPDKGFGKSFRDETNGGLAIMMSNAKVGVMNDTLDIPIGYKDAAFVCTHWDTISVNVPGAPRRDEMVVIGVVTDTPRPNARIPGLRIKDVALFDGQR</sequence>
<organism evidence="1 2">
    <name type="scientific">Desulfitobacterium dehalogenans</name>
    <dbReference type="NCBI Taxonomy" id="36854"/>
    <lineage>
        <taxon>Bacteria</taxon>
        <taxon>Bacillati</taxon>
        <taxon>Bacillota</taxon>
        <taxon>Clostridia</taxon>
        <taxon>Eubacteriales</taxon>
        <taxon>Desulfitobacteriaceae</taxon>
        <taxon>Desulfitobacterium</taxon>
    </lineage>
</organism>
<comment type="caution">
    <text evidence="1">The sequence shown here is derived from an EMBL/GenBank/DDBJ whole genome shotgun (WGS) entry which is preliminary data.</text>
</comment>
<dbReference type="Proteomes" id="UP000553059">
    <property type="component" value="Unassembled WGS sequence"/>
</dbReference>
<protein>
    <submittedName>
        <fullName evidence="1">Amino acid synthesis family protein</fullName>
    </submittedName>
</protein>
<dbReference type="InterPro" id="IPR009569">
    <property type="entry name" value="AA_synth_put"/>
</dbReference>
<name>A0A7C7DCP1_9FIRM</name>
<reference evidence="1 2" key="1">
    <citation type="journal article" date="2020" name="Biotechnol. Biofuels">
        <title>New insights from the biogas microbiome by comprehensive genome-resolved metagenomics of nearly 1600 species originating from multiple anaerobic digesters.</title>
        <authorList>
            <person name="Campanaro S."/>
            <person name="Treu L."/>
            <person name="Rodriguez-R L.M."/>
            <person name="Kovalovszki A."/>
            <person name="Ziels R.M."/>
            <person name="Maus I."/>
            <person name="Zhu X."/>
            <person name="Kougias P.G."/>
            <person name="Basile A."/>
            <person name="Luo G."/>
            <person name="Schluter A."/>
            <person name="Konstantinidis K.T."/>
            <person name="Angelidaki I."/>
        </authorList>
    </citation>
    <scope>NUCLEOTIDE SEQUENCE [LARGE SCALE GENOMIC DNA]</scope>
    <source>
        <strain evidence="1">AS05jafATM_4</strain>
    </source>
</reference>
<dbReference type="SUPFAM" id="SSF160519">
    <property type="entry name" value="BB2672-like"/>
    <property type="match status" value="1"/>
</dbReference>
<dbReference type="Gene3D" id="3.30.1330.110">
    <property type="entry name" value="BB2672"/>
    <property type="match status" value="1"/>
</dbReference>
<gene>
    <name evidence="1" type="ORF">GX523_18030</name>
</gene>
<proteinExistence type="predicted"/>
<dbReference type="AlphaFoldDB" id="A0A7C7DCP1"/>
<evidence type="ECO:0000313" key="1">
    <source>
        <dbReference type="EMBL" id="HHY28600.1"/>
    </source>
</evidence>
<dbReference type="Pfam" id="PF06684">
    <property type="entry name" value="AA_synth"/>
    <property type="match status" value="1"/>
</dbReference>